<dbReference type="GO" id="GO:0051996">
    <property type="term" value="F:squalene synthase [NAD(P)H] activity"/>
    <property type="evidence" value="ECO:0007669"/>
    <property type="project" value="InterPro"/>
</dbReference>
<dbReference type="PANTHER" id="PTHR31480">
    <property type="entry name" value="BIFUNCTIONAL LYCOPENE CYCLASE/PHYTOENE SYNTHASE"/>
    <property type="match status" value="1"/>
</dbReference>
<comment type="similarity">
    <text evidence="2">Belongs to the phytoene/squalene synthase family.</text>
</comment>
<dbReference type="GO" id="GO:0016117">
    <property type="term" value="P:carotenoid biosynthetic process"/>
    <property type="evidence" value="ECO:0007669"/>
    <property type="project" value="UniProtKB-KW"/>
</dbReference>
<proteinExistence type="inferred from homology"/>
<dbReference type="SFLD" id="SFLDG01212">
    <property type="entry name" value="Phytoene_synthase_like"/>
    <property type="match status" value="1"/>
</dbReference>
<dbReference type="InterPro" id="IPR033904">
    <property type="entry name" value="Trans_IPPS_HH"/>
</dbReference>
<dbReference type="EMBL" id="MASW01000007">
    <property type="protein sequence ID" value="PXY19613.1"/>
    <property type="molecule type" value="Genomic_DNA"/>
</dbReference>
<dbReference type="SUPFAM" id="SSF48576">
    <property type="entry name" value="Terpenoid synthases"/>
    <property type="match status" value="1"/>
</dbReference>
<dbReference type="Gene3D" id="1.10.600.10">
    <property type="entry name" value="Farnesyl Diphosphate Synthase"/>
    <property type="match status" value="1"/>
</dbReference>
<dbReference type="SFLD" id="SFLDS00005">
    <property type="entry name" value="Isoprenoid_Synthase_Type_I"/>
    <property type="match status" value="1"/>
</dbReference>
<reference evidence="6 7" key="1">
    <citation type="submission" date="2016-07" db="EMBL/GenBank/DDBJ databases">
        <title>Draft genome sequence of Prauserella muralis DSM 45305, isolated from a mould-covered wall in an indoor environment.</title>
        <authorList>
            <person name="Ruckert C."/>
            <person name="Albersmeier A."/>
            <person name="Jiang C.-L."/>
            <person name="Jiang Y."/>
            <person name="Kalinowski J."/>
            <person name="Schneider O."/>
            <person name="Winkler A."/>
            <person name="Zotchev S.B."/>
        </authorList>
    </citation>
    <scope>NUCLEOTIDE SEQUENCE [LARGE SCALE GENOMIC DNA]</scope>
    <source>
        <strain evidence="6 7">DSM 45305</strain>
    </source>
</reference>
<protein>
    <submittedName>
        <fullName evidence="6">Phytoene synthase</fullName>
    </submittedName>
</protein>
<gene>
    <name evidence="6" type="ORF">BAY60_33415</name>
</gene>
<dbReference type="GO" id="GO:0004311">
    <property type="term" value="F:geranylgeranyl diphosphate synthase activity"/>
    <property type="evidence" value="ECO:0007669"/>
    <property type="project" value="InterPro"/>
</dbReference>
<accession>A0A2V4ALD1</accession>
<dbReference type="CDD" id="cd00683">
    <property type="entry name" value="Trans_IPPS_HH"/>
    <property type="match status" value="1"/>
</dbReference>
<evidence type="ECO:0000256" key="1">
    <source>
        <dbReference type="ARBA" id="ARBA00004684"/>
    </source>
</evidence>
<dbReference type="AlphaFoldDB" id="A0A2V4ALD1"/>
<dbReference type="SFLD" id="SFLDG01018">
    <property type="entry name" value="Squalene/Phytoene_Synthase_Lik"/>
    <property type="match status" value="1"/>
</dbReference>
<dbReference type="InterPro" id="IPR019845">
    <property type="entry name" value="Squalene/phytoene_synthase_CS"/>
</dbReference>
<sequence length="293" mass="32286">MARGELSAAYGTCRRINARHGRTYFLATRLLPADARPATHALYAFARSVDEVVDNPSPGCDPAAALAGYDRVLDAVFAGEPAAGPVERALADTVRRYGLDRSLFEAFLRSMRMDLHVREYATFADLHTYTYGSASVIGLQMLPVLGTVCPREQAAPYAAALGEAFQLTNFLRDVGEDLGRDRLYLPTSELAAFGVDRGLLEWAWRTGRTDRRIRAALAALVAHTRAVYRRAAPGITLLRKQSRPCVRTAYTLYSAILDEIVAADYAVLHRRVVVPNRRRLPVAARALLTRLAV</sequence>
<dbReference type="UniPathway" id="UPA00799"/>
<evidence type="ECO:0000313" key="6">
    <source>
        <dbReference type="EMBL" id="PXY19613.1"/>
    </source>
</evidence>
<evidence type="ECO:0000256" key="2">
    <source>
        <dbReference type="ARBA" id="ARBA00006251"/>
    </source>
</evidence>
<name>A0A2V4ALD1_9PSEU</name>
<dbReference type="PROSITE" id="PS01045">
    <property type="entry name" value="SQUALEN_PHYTOEN_SYN_2"/>
    <property type="match status" value="1"/>
</dbReference>
<keyword evidence="4" id="KW-0125">Carotenoid biosynthesis</keyword>
<keyword evidence="7" id="KW-1185">Reference proteome</keyword>
<organism evidence="6 7">
    <name type="scientific">Prauserella muralis</name>
    <dbReference type="NCBI Taxonomy" id="588067"/>
    <lineage>
        <taxon>Bacteria</taxon>
        <taxon>Bacillati</taxon>
        <taxon>Actinomycetota</taxon>
        <taxon>Actinomycetes</taxon>
        <taxon>Pseudonocardiales</taxon>
        <taxon>Pseudonocardiaceae</taxon>
        <taxon>Prauserella</taxon>
    </lineage>
</organism>
<comment type="cofactor">
    <cofactor evidence="5">
        <name>ATP</name>
        <dbReference type="ChEBI" id="CHEBI:30616"/>
    </cofactor>
</comment>
<comment type="caution">
    <text evidence="6">The sequence shown here is derived from an EMBL/GenBank/DDBJ whole genome shotgun (WGS) entry which is preliminary data.</text>
</comment>
<dbReference type="Proteomes" id="UP000249915">
    <property type="component" value="Unassembled WGS sequence"/>
</dbReference>
<dbReference type="InterPro" id="IPR002060">
    <property type="entry name" value="Squ/phyt_synthse"/>
</dbReference>
<dbReference type="FunFam" id="1.10.600.10:FF:000020">
    <property type="entry name" value="Phytoene synthase"/>
    <property type="match status" value="1"/>
</dbReference>
<dbReference type="InterPro" id="IPR044843">
    <property type="entry name" value="Trans_IPPS_bact-type"/>
</dbReference>
<dbReference type="OrthoDB" id="9807580at2"/>
<dbReference type="RefSeq" id="WP_112285546.1">
    <property type="nucleotide sequence ID" value="NZ_MASW01000007.1"/>
</dbReference>
<evidence type="ECO:0000256" key="4">
    <source>
        <dbReference type="ARBA" id="ARBA00022746"/>
    </source>
</evidence>
<comment type="pathway">
    <text evidence="1">Carotenoid biosynthesis; phytoene biosynthesis.</text>
</comment>
<dbReference type="Pfam" id="PF00494">
    <property type="entry name" value="SQS_PSY"/>
    <property type="match status" value="1"/>
</dbReference>
<dbReference type="InterPro" id="IPR008949">
    <property type="entry name" value="Isoprenoid_synthase_dom_sf"/>
</dbReference>
<evidence type="ECO:0000256" key="3">
    <source>
        <dbReference type="ARBA" id="ARBA00022679"/>
    </source>
</evidence>
<evidence type="ECO:0000256" key="5">
    <source>
        <dbReference type="ARBA" id="ARBA00053028"/>
    </source>
</evidence>
<keyword evidence="3" id="KW-0808">Transferase</keyword>
<evidence type="ECO:0000313" key="7">
    <source>
        <dbReference type="Proteomes" id="UP000249915"/>
    </source>
</evidence>